<gene>
    <name evidence="1" type="ORF">HRJ53_16980</name>
</gene>
<proteinExistence type="predicted"/>
<evidence type="ECO:0000313" key="2">
    <source>
        <dbReference type="Proteomes" id="UP000567293"/>
    </source>
</evidence>
<dbReference type="EMBL" id="JACDQQ010001628">
    <property type="protein sequence ID" value="MBA0086677.1"/>
    <property type="molecule type" value="Genomic_DNA"/>
</dbReference>
<accession>A0A7V8NSI5</accession>
<comment type="caution">
    <text evidence="1">The sequence shown here is derived from an EMBL/GenBank/DDBJ whole genome shotgun (WGS) entry which is preliminary data.</text>
</comment>
<evidence type="ECO:0008006" key="3">
    <source>
        <dbReference type="Google" id="ProtNLM"/>
    </source>
</evidence>
<organism evidence="1 2">
    <name type="scientific">Candidatus Acidiferrum panamense</name>
    <dbReference type="NCBI Taxonomy" id="2741543"/>
    <lineage>
        <taxon>Bacteria</taxon>
        <taxon>Pseudomonadati</taxon>
        <taxon>Acidobacteriota</taxon>
        <taxon>Terriglobia</taxon>
        <taxon>Candidatus Acidiferrales</taxon>
        <taxon>Candidatus Acidiferrum</taxon>
    </lineage>
</organism>
<sequence>MPRANETQKAERLNRARDLLLHVDQLSDAVGQLARDCSISARQAYRYLEQAQRLKEPVPPSEAKLAFTVKLPLSLVRRVRTYAAAKGLSISEVVSRALLALLPRGRGRG</sequence>
<dbReference type="AlphaFoldDB" id="A0A7V8NSI5"/>
<name>A0A7V8NSI5_9BACT</name>
<protein>
    <recommendedName>
        <fullName evidence="3">Ribbon-helix-helix protein CopG domain-containing protein</fullName>
    </recommendedName>
</protein>
<dbReference type="Proteomes" id="UP000567293">
    <property type="component" value="Unassembled WGS sequence"/>
</dbReference>
<evidence type="ECO:0000313" key="1">
    <source>
        <dbReference type="EMBL" id="MBA0086677.1"/>
    </source>
</evidence>
<reference evidence="1" key="1">
    <citation type="submission" date="2020-06" db="EMBL/GenBank/DDBJ databases">
        <title>Legume-microbial interactions unlock mineral nutrients during tropical forest succession.</title>
        <authorList>
            <person name="Epihov D.Z."/>
        </authorList>
    </citation>
    <scope>NUCLEOTIDE SEQUENCE [LARGE SCALE GENOMIC DNA]</scope>
    <source>
        <strain evidence="1">Pan2503</strain>
    </source>
</reference>
<keyword evidence="2" id="KW-1185">Reference proteome</keyword>
<dbReference type="GO" id="GO:0006355">
    <property type="term" value="P:regulation of DNA-templated transcription"/>
    <property type="evidence" value="ECO:0007669"/>
    <property type="project" value="InterPro"/>
</dbReference>
<dbReference type="SUPFAM" id="SSF47598">
    <property type="entry name" value="Ribbon-helix-helix"/>
    <property type="match status" value="1"/>
</dbReference>
<dbReference type="InterPro" id="IPR010985">
    <property type="entry name" value="Ribbon_hlx_hlx"/>
</dbReference>